<dbReference type="SUPFAM" id="SSF54928">
    <property type="entry name" value="RNA-binding domain, RBD"/>
    <property type="match status" value="1"/>
</dbReference>
<feature type="coiled-coil region" evidence="1">
    <location>
        <begin position="178"/>
        <end position="205"/>
    </location>
</feature>
<dbReference type="Gene3D" id="3.30.70.330">
    <property type="match status" value="1"/>
</dbReference>
<dbReference type="AlphaFoldDB" id="A0A267H8N0"/>
<evidence type="ECO:0000313" key="4">
    <source>
        <dbReference type="Proteomes" id="UP000215902"/>
    </source>
</evidence>
<dbReference type="InterPro" id="IPR012677">
    <property type="entry name" value="Nucleotide-bd_a/b_plait_sf"/>
</dbReference>
<sequence length="419" mass="44644">APASSRAMNPPNSRNTLLVSGLSRSITVDALMGHFCQWGHVGRVYLAGTADAAFAAELLAAAAGPHAALIVFTDPTSVDAALQSAGPHCLYDRPYRMERYRCPESPASPADSSPESQLASLRDRCNQLHVENQQLASLIPAKDKAARLLLGNVEAWRQKLAWVEKKRVDDLNRLQMSVAERQRSVDQLSAAADSLRQQLEEQRAADLAANARTRWQALLERENAALLAVMHAKSKDPGPMQQLAATLQSARQEMRAQEAENSRLTQLLNQRDAQFRRLTEQLEETNGNLGRLANEGGGQQQQVVQSLTAERDRLRAELLKAVASSGGGGAKTGAEAAVSPDAGGLVSDAENDANSSKNVGGNKQQAEQAEAAAAVEDNKAGVCGGSGVEDENDTPEQPVAAATGRKPLGPMNSAQAVQQ</sequence>
<evidence type="ECO:0000256" key="2">
    <source>
        <dbReference type="SAM" id="MobiDB-lite"/>
    </source>
</evidence>
<feature type="region of interest" description="Disordered" evidence="2">
    <location>
        <begin position="288"/>
        <end position="307"/>
    </location>
</feature>
<dbReference type="GO" id="GO:0003676">
    <property type="term" value="F:nucleic acid binding"/>
    <property type="evidence" value="ECO:0007669"/>
    <property type="project" value="InterPro"/>
</dbReference>
<dbReference type="InterPro" id="IPR035979">
    <property type="entry name" value="RBD_domain_sf"/>
</dbReference>
<keyword evidence="4" id="KW-1185">Reference proteome</keyword>
<feature type="non-terminal residue" evidence="3">
    <location>
        <position position="1"/>
    </location>
</feature>
<name>A0A267H8N0_9PLAT</name>
<comment type="caution">
    <text evidence="3">The sequence shown here is derived from an EMBL/GenBank/DDBJ whole genome shotgun (WGS) entry which is preliminary data.</text>
</comment>
<evidence type="ECO:0000256" key="1">
    <source>
        <dbReference type="SAM" id="Coils"/>
    </source>
</evidence>
<feature type="compositionally biased region" description="Polar residues" evidence="2">
    <location>
        <begin position="352"/>
        <end position="363"/>
    </location>
</feature>
<dbReference type="EMBL" id="NIVC01000018">
    <property type="protein sequence ID" value="PAA94024.1"/>
    <property type="molecule type" value="Genomic_DNA"/>
</dbReference>
<protein>
    <recommendedName>
        <fullName evidence="5">RRM domain-containing protein</fullName>
    </recommendedName>
</protein>
<accession>A0A267H8N0</accession>
<proteinExistence type="predicted"/>
<keyword evidence="1" id="KW-0175">Coiled coil</keyword>
<organism evidence="3 4">
    <name type="scientific">Macrostomum lignano</name>
    <dbReference type="NCBI Taxonomy" id="282301"/>
    <lineage>
        <taxon>Eukaryota</taxon>
        <taxon>Metazoa</taxon>
        <taxon>Spiralia</taxon>
        <taxon>Lophotrochozoa</taxon>
        <taxon>Platyhelminthes</taxon>
        <taxon>Rhabditophora</taxon>
        <taxon>Macrostomorpha</taxon>
        <taxon>Macrostomida</taxon>
        <taxon>Macrostomidae</taxon>
        <taxon>Macrostomum</taxon>
    </lineage>
</organism>
<reference evidence="3 4" key="1">
    <citation type="submission" date="2017-06" db="EMBL/GenBank/DDBJ databases">
        <title>A platform for efficient transgenesis in Macrostomum lignano, a flatworm model organism for stem cell research.</title>
        <authorList>
            <person name="Berezikov E."/>
        </authorList>
    </citation>
    <scope>NUCLEOTIDE SEQUENCE [LARGE SCALE GENOMIC DNA]</scope>
    <source>
        <strain evidence="3">DV1</strain>
        <tissue evidence="3">Whole organism</tissue>
    </source>
</reference>
<gene>
    <name evidence="3" type="ORF">BOX15_Mlig028033g1</name>
</gene>
<feature type="compositionally biased region" description="Low complexity" evidence="2">
    <location>
        <begin position="364"/>
        <end position="374"/>
    </location>
</feature>
<dbReference type="Proteomes" id="UP000215902">
    <property type="component" value="Unassembled WGS sequence"/>
</dbReference>
<feature type="region of interest" description="Disordered" evidence="2">
    <location>
        <begin position="324"/>
        <end position="419"/>
    </location>
</feature>
<evidence type="ECO:0008006" key="5">
    <source>
        <dbReference type="Google" id="ProtNLM"/>
    </source>
</evidence>
<evidence type="ECO:0000313" key="3">
    <source>
        <dbReference type="EMBL" id="PAA94024.1"/>
    </source>
</evidence>